<dbReference type="InterPro" id="IPR009996">
    <property type="entry name" value="YycH"/>
</dbReference>
<sequence>MKSEHIKSIILSTLVAISLVLSYSLLSYQPAYDVMQNSNYDYVQNVSIGAKKQYKDVVVPTELIVHETNNHYLTTKQNNILPLYRALQKTEISSFSNITSKTSLENYQGITKGKNKVEIIFPTLIPIETLNKVLNIDSKRLQNVLFDRMIISLSTKQDDSTKIYFANESLNVLYEAIFDNSEVISAVEKVKNNYDHYIECSKFELDSGKFIYLPKKTVKLKTIEYLTSDIAIDKLKDAIFYDPSKVRKESSSSGDTFTDGTRLMTVSQLNRSLTFVNPTTAEDNSQSSSSLVERSFGFINQHGGWTDHYVLTSIEPDKSEVSFRFYVNNLPVYKNATISTKLGTDDVQTFKRPLYKFEYRMEKNESEVELMSGPQIMEVIKKNKTINESLIKDISIGYETIFNSEKETTMSQPYYSRAVELKPVWIIHYGDTYKKIDQDMLSRIGVNIVGLE</sequence>
<keyword evidence="3" id="KW-1185">Reference proteome</keyword>
<evidence type="ECO:0000313" key="2">
    <source>
        <dbReference type="EMBL" id="GGI17048.1"/>
    </source>
</evidence>
<evidence type="ECO:0000259" key="1">
    <source>
        <dbReference type="Pfam" id="PF07435"/>
    </source>
</evidence>
<dbReference type="EMBL" id="BMHB01000002">
    <property type="protein sequence ID" value="GGI17048.1"/>
    <property type="molecule type" value="Genomic_DNA"/>
</dbReference>
<comment type="caution">
    <text evidence="2">The sequence shown here is derived from an EMBL/GenBank/DDBJ whole genome shotgun (WGS) entry which is preliminary data.</text>
</comment>
<reference evidence="3" key="1">
    <citation type="journal article" date="2019" name="Int. J. Syst. Evol. Microbiol.">
        <title>The Global Catalogue of Microorganisms (GCM) 10K type strain sequencing project: providing services to taxonomists for standard genome sequencing and annotation.</title>
        <authorList>
            <consortium name="The Broad Institute Genomics Platform"/>
            <consortium name="The Broad Institute Genome Sequencing Center for Infectious Disease"/>
            <person name="Wu L."/>
            <person name="Ma J."/>
        </authorList>
    </citation>
    <scope>NUCLEOTIDE SEQUENCE [LARGE SCALE GENOMIC DNA]</scope>
    <source>
        <strain evidence="3">CGMCC 1.14993</strain>
    </source>
</reference>
<dbReference type="Pfam" id="PF07435">
    <property type="entry name" value="YycH"/>
    <property type="match status" value="1"/>
</dbReference>
<accession>A0A8J3ANG3</accession>
<name>A0A8J3ANG3_9BACI</name>
<dbReference type="InterPro" id="IPR042274">
    <property type="entry name" value="YycH/YycI_2"/>
</dbReference>
<protein>
    <recommendedName>
        <fullName evidence="1">Regulatory protein YycH domain-containing protein</fullName>
    </recommendedName>
</protein>
<proteinExistence type="predicted"/>
<dbReference type="Gene3D" id="3.30.310.160">
    <property type="entry name" value="YycH protein, domain 2"/>
    <property type="match status" value="1"/>
</dbReference>
<dbReference type="RefSeq" id="WP_088001622.1">
    <property type="nucleotide sequence ID" value="NZ_BMHB01000002.1"/>
</dbReference>
<dbReference type="OrthoDB" id="2382185at2"/>
<evidence type="ECO:0000313" key="3">
    <source>
        <dbReference type="Proteomes" id="UP000626244"/>
    </source>
</evidence>
<dbReference type="AlphaFoldDB" id="A0A8J3ANG3"/>
<organism evidence="2 3">
    <name type="scientific">Gottfriedia solisilvae</name>
    <dbReference type="NCBI Taxonomy" id="1516104"/>
    <lineage>
        <taxon>Bacteria</taxon>
        <taxon>Bacillati</taxon>
        <taxon>Bacillota</taxon>
        <taxon>Bacilli</taxon>
        <taxon>Bacillales</taxon>
        <taxon>Bacillaceae</taxon>
        <taxon>Gottfriedia</taxon>
    </lineage>
</organism>
<feature type="domain" description="Regulatory protein YycH" evidence="1">
    <location>
        <begin position="4"/>
        <end position="437"/>
    </location>
</feature>
<dbReference type="Proteomes" id="UP000626244">
    <property type="component" value="Unassembled WGS sequence"/>
</dbReference>
<dbReference type="CDD" id="cd15787">
    <property type="entry name" value="YycH_N"/>
    <property type="match status" value="1"/>
</dbReference>
<dbReference type="Gene3D" id="3.10.450.310">
    <property type="match status" value="1"/>
</dbReference>
<gene>
    <name evidence="2" type="ORF">GCM10007380_36010</name>
</gene>